<gene>
    <name evidence="1" type="ORF">SAMN04488122_5850</name>
</gene>
<dbReference type="EMBL" id="FOJG01000002">
    <property type="protein sequence ID" value="SEW54016.1"/>
    <property type="molecule type" value="Genomic_DNA"/>
</dbReference>
<name>A0A1I0SBF2_9BACT</name>
<sequence>MKYLHPFTFLEKMNGGPVDTGDAAAISLLRKKMMAELELTEDKILWIGKQAFSKNDLLKFFDGLQSPLNLQLYQQINNDEVLSTFLETGKQTRPFHDNDWYKDPRFIQFISPYYEPLFTTAILKALKEQDVAVLQRLFANPVLMDSAARNKSDEKISRLLQEEYKALEEAGTRRKSDRACRTDEVTPLLTRQHMQVLNTLPDLFQGHRNDWGLLLIQFALILDFTNESKRALALLREMDMLQVSTHIREERQRHLEQLEDKMQRRKSILGRFFGAGAASPSQRKKRSRDFMIRGAIAVAVVVTIVIGARLEPAYTPRIRVGESKTSVFSGARTSHAMQYLLSQILLENDQRMQQLLTKPALATPVTGTDLYGPEFMLALSMQGTYGNDYMPPPFGRPREWKQEDSSWNDPAHRRSLHIVNRQDVSLITMVQTPDSFYSCYIASFDSAFVPLPLSVSRVYFYVGLGWDAEWKAPYAMDYVPAYRAQGFFLMTAYDALSFLQHSCLQFNLDTTYWQHSNRYIPMEVSLSAKQELQLRQLNNNFNGVDMIPVE</sequence>
<dbReference type="Proteomes" id="UP000199310">
    <property type="component" value="Unassembled WGS sequence"/>
</dbReference>
<evidence type="ECO:0000313" key="1">
    <source>
        <dbReference type="EMBL" id="SEW54016.1"/>
    </source>
</evidence>
<organism evidence="1 2">
    <name type="scientific">Chitinophaga arvensicola</name>
    <dbReference type="NCBI Taxonomy" id="29529"/>
    <lineage>
        <taxon>Bacteria</taxon>
        <taxon>Pseudomonadati</taxon>
        <taxon>Bacteroidota</taxon>
        <taxon>Chitinophagia</taxon>
        <taxon>Chitinophagales</taxon>
        <taxon>Chitinophagaceae</taxon>
        <taxon>Chitinophaga</taxon>
    </lineage>
</organism>
<proteinExistence type="predicted"/>
<evidence type="ECO:0000313" key="2">
    <source>
        <dbReference type="Proteomes" id="UP000199310"/>
    </source>
</evidence>
<dbReference type="AlphaFoldDB" id="A0A1I0SBF2"/>
<protein>
    <submittedName>
        <fullName evidence="1">Uncharacterized protein</fullName>
    </submittedName>
</protein>
<keyword evidence="2" id="KW-1185">Reference proteome</keyword>
<reference evidence="2" key="1">
    <citation type="submission" date="2016-10" db="EMBL/GenBank/DDBJ databases">
        <authorList>
            <person name="Varghese N."/>
            <person name="Submissions S."/>
        </authorList>
    </citation>
    <scope>NUCLEOTIDE SEQUENCE [LARGE SCALE GENOMIC DNA]</scope>
    <source>
        <strain evidence="2">DSM 3695</strain>
    </source>
</reference>
<dbReference type="OrthoDB" id="645460at2"/>
<dbReference type="RefSeq" id="WP_089901584.1">
    <property type="nucleotide sequence ID" value="NZ_FOJG01000002.1"/>
</dbReference>
<accession>A0A1I0SBF2</accession>
<dbReference type="STRING" id="29529.SAMN04488122_5850"/>